<dbReference type="SUPFAM" id="SSF56808">
    <property type="entry name" value="Ribosomal protein L1"/>
    <property type="match status" value="1"/>
</dbReference>
<dbReference type="EMBL" id="JABWDY010031313">
    <property type="protein sequence ID" value="KAF5185005.1"/>
    <property type="molecule type" value="Genomic_DNA"/>
</dbReference>
<dbReference type="AlphaFoldDB" id="A0A7J6VLG0"/>
<evidence type="ECO:0000313" key="1">
    <source>
        <dbReference type="EMBL" id="KAF5185005.1"/>
    </source>
</evidence>
<name>A0A7J6VLG0_THATH</name>
<gene>
    <name evidence="1" type="ORF">FRX31_025408</name>
</gene>
<dbReference type="InterPro" id="IPR028364">
    <property type="entry name" value="Ribosomal_uL1/biogenesis"/>
</dbReference>
<reference evidence="1 2" key="1">
    <citation type="submission" date="2020-06" db="EMBL/GenBank/DDBJ databases">
        <title>Transcriptomic and genomic resources for Thalictrum thalictroides and T. hernandezii: Facilitating candidate gene discovery in an emerging model plant lineage.</title>
        <authorList>
            <person name="Arias T."/>
            <person name="Riano-Pachon D.M."/>
            <person name="Di Stilio V.S."/>
        </authorList>
    </citation>
    <scope>NUCLEOTIDE SEQUENCE [LARGE SCALE GENOMIC DNA]</scope>
    <source>
        <strain evidence="2">cv. WT478/WT964</strain>
        <tissue evidence="1">Leaves</tissue>
    </source>
</reference>
<comment type="caution">
    <text evidence="1">The sequence shown here is derived from an EMBL/GenBank/DDBJ whole genome shotgun (WGS) entry which is preliminary data.</text>
</comment>
<keyword evidence="1" id="KW-0689">Ribosomal protein</keyword>
<keyword evidence="2" id="KW-1185">Reference proteome</keyword>
<dbReference type="PANTHER" id="PTHR36427">
    <property type="entry name" value="54S RIBOSOMAL PROTEIN L1, MITOCHONDRIAL"/>
    <property type="match status" value="1"/>
</dbReference>
<dbReference type="Pfam" id="PF00687">
    <property type="entry name" value="Ribosomal_L1"/>
    <property type="match status" value="1"/>
</dbReference>
<dbReference type="InterPro" id="IPR016095">
    <property type="entry name" value="Ribosomal_uL1_3-a/b-sand"/>
</dbReference>
<dbReference type="GO" id="GO:0005840">
    <property type="term" value="C:ribosome"/>
    <property type="evidence" value="ECO:0007669"/>
    <property type="project" value="UniProtKB-KW"/>
</dbReference>
<dbReference type="InterPro" id="IPR023674">
    <property type="entry name" value="Ribosomal_uL1-like"/>
</dbReference>
<protein>
    <submittedName>
        <fullName evidence="1">50S ribosomal protein L1</fullName>
    </submittedName>
</protein>
<dbReference type="PANTHER" id="PTHR36427:SF4">
    <property type="entry name" value="RIBOSOMAL PROTEIN L1P_L10E FAMILY"/>
    <property type="match status" value="1"/>
</dbReference>
<accession>A0A7J6VLG0</accession>
<sequence>MVCGAATLPHGTGKTVRIAVFAEGAAAEEARAAGAVIIGGEDLIEEIRKGNLLHLIQPMPDNMDF</sequence>
<proteinExistence type="predicted"/>
<evidence type="ECO:0000313" key="2">
    <source>
        <dbReference type="Proteomes" id="UP000554482"/>
    </source>
</evidence>
<dbReference type="Gene3D" id="3.40.50.790">
    <property type="match status" value="1"/>
</dbReference>
<keyword evidence="1" id="KW-0687">Ribonucleoprotein</keyword>
<dbReference type="Proteomes" id="UP000554482">
    <property type="component" value="Unassembled WGS sequence"/>
</dbReference>
<organism evidence="1 2">
    <name type="scientific">Thalictrum thalictroides</name>
    <name type="common">Rue-anemone</name>
    <name type="synonym">Anemone thalictroides</name>
    <dbReference type="NCBI Taxonomy" id="46969"/>
    <lineage>
        <taxon>Eukaryota</taxon>
        <taxon>Viridiplantae</taxon>
        <taxon>Streptophyta</taxon>
        <taxon>Embryophyta</taxon>
        <taxon>Tracheophyta</taxon>
        <taxon>Spermatophyta</taxon>
        <taxon>Magnoliopsida</taxon>
        <taxon>Ranunculales</taxon>
        <taxon>Ranunculaceae</taxon>
        <taxon>Thalictroideae</taxon>
        <taxon>Thalictrum</taxon>
    </lineage>
</organism>